<evidence type="ECO:0000256" key="13">
    <source>
        <dbReference type="ARBA" id="ARBA00025729"/>
    </source>
</evidence>
<sequence length="382" mass="44564">MSMKKEVKGKHKQEYLNRLRKARVVGNIPPVYPNGWFCIAESRQLKPKQILPVFFLGQQLTLFRSETGKVYLVDSYCPHLGANFNTGGRVVDDNCIQCPFHGWIFNGETGACTRIPYNLNYSIPQKASVAVWPVIERNKHIYVWYHCDGLNPEWNIPEIDEIADGTWQYRGRTEHEINSHIQDLPENGADIAHLNYLHLTGVNKGNDITKIDLTNPQPVIKHVWNGRWEQQAKPDQHIAVMYLEQVMTIFGISIPLTHSYLKAIQIGPGIVHMMFNFGWLGRGVVFQHITPEEPLFQRARFTMYANIPKIYSNMFLIFEAFHFERDIHIWNHKRYVKPPLLVAKDGPILKHRRWFDQFYTDNSPRLKMDGTLTNHVKSIYDW</sequence>
<dbReference type="Gene3D" id="2.102.10.10">
    <property type="entry name" value="Rieske [2Fe-2S] iron-sulphur domain"/>
    <property type="match status" value="1"/>
</dbReference>
<dbReference type="PANTHER" id="PTHR21266:SF32">
    <property type="entry name" value="CHOLESTEROL 7-DESATURASE NVD"/>
    <property type="match status" value="1"/>
</dbReference>
<dbReference type="OrthoDB" id="426882at2759"/>
<dbReference type="InterPro" id="IPR045605">
    <property type="entry name" value="KshA-like_C"/>
</dbReference>
<proteinExistence type="inferred from homology"/>
<dbReference type="GO" id="GO:0016020">
    <property type="term" value="C:membrane"/>
    <property type="evidence" value="ECO:0007669"/>
    <property type="project" value="UniProtKB-SubCell"/>
</dbReference>
<keyword evidence="8" id="KW-0560">Oxidoreductase</keyword>
<keyword evidence="19" id="KW-1185">Reference proteome</keyword>
<dbReference type="Pfam" id="PF00355">
    <property type="entry name" value="Rieske"/>
    <property type="match status" value="1"/>
</dbReference>
<evidence type="ECO:0000256" key="2">
    <source>
        <dbReference type="ARBA" id="ARBA00004370"/>
    </source>
</evidence>
<dbReference type="GO" id="GO:0170056">
    <property type="term" value="F:cholesterol 7-desaturase [NAD(P)H] activity"/>
    <property type="evidence" value="ECO:0007669"/>
    <property type="project" value="UniProtKB-EC"/>
</dbReference>
<gene>
    <name evidence="18" type="ORF">TCLT_LOCUS7110</name>
</gene>
<dbReference type="InterPro" id="IPR050584">
    <property type="entry name" value="Cholesterol_7-desaturase"/>
</dbReference>
<dbReference type="GO" id="GO:0008203">
    <property type="term" value="P:cholesterol metabolic process"/>
    <property type="evidence" value="ECO:0007669"/>
    <property type="project" value="InterPro"/>
</dbReference>
<keyword evidence="9" id="KW-0408">Iron</keyword>
<evidence type="ECO:0000256" key="1">
    <source>
        <dbReference type="ARBA" id="ARBA00001962"/>
    </source>
</evidence>
<evidence type="ECO:0000256" key="9">
    <source>
        <dbReference type="ARBA" id="ARBA00023004"/>
    </source>
</evidence>
<dbReference type="InterPro" id="IPR036922">
    <property type="entry name" value="Rieske_2Fe-2S_sf"/>
</dbReference>
<keyword evidence="5" id="KW-0001">2Fe-2S</keyword>
<keyword evidence="6" id="KW-0479">Metal-binding</keyword>
<protein>
    <recommendedName>
        <fullName evidence="14">cholesterol 7-desaturase</fullName>
        <ecNumber evidence="14">1.14.19.21</ecNumber>
    </recommendedName>
</protein>
<comment type="catalytic activity">
    <reaction evidence="15">
        <text>cholesterol + NADH + O2 + H(+) = 7-dehydrocholesterol + NAD(+) + 2 H2O</text>
        <dbReference type="Rhea" id="RHEA:51644"/>
        <dbReference type="ChEBI" id="CHEBI:15377"/>
        <dbReference type="ChEBI" id="CHEBI:15378"/>
        <dbReference type="ChEBI" id="CHEBI:15379"/>
        <dbReference type="ChEBI" id="CHEBI:16113"/>
        <dbReference type="ChEBI" id="CHEBI:17759"/>
        <dbReference type="ChEBI" id="CHEBI:57540"/>
        <dbReference type="ChEBI" id="CHEBI:57945"/>
        <dbReference type="EC" id="1.14.19.21"/>
    </reaction>
    <physiologicalReaction direction="left-to-right" evidence="15">
        <dbReference type="Rhea" id="RHEA:51645"/>
    </physiologicalReaction>
</comment>
<feature type="domain" description="Rieske" evidence="17">
    <location>
        <begin position="36"/>
        <end position="143"/>
    </location>
</feature>
<comment type="similarity">
    <text evidence="13">Belongs to the cholesterol 7-desaturase family.</text>
</comment>
<evidence type="ECO:0000256" key="12">
    <source>
        <dbReference type="ARBA" id="ARBA00025712"/>
    </source>
</evidence>
<dbReference type="GO" id="GO:0046872">
    <property type="term" value="F:metal ion binding"/>
    <property type="evidence" value="ECO:0007669"/>
    <property type="project" value="UniProtKB-KW"/>
</dbReference>
<dbReference type="PROSITE" id="PS51296">
    <property type="entry name" value="RIESKE"/>
    <property type="match status" value="1"/>
</dbReference>
<dbReference type="OMA" id="AVYQMRR"/>
<dbReference type="Pfam" id="PF19298">
    <property type="entry name" value="KshA_C"/>
    <property type="match status" value="1"/>
</dbReference>
<dbReference type="Proteomes" id="UP000276776">
    <property type="component" value="Unassembled WGS sequence"/>
</dbReference>
<comment type="pathway">
    <text evidence="12">Steroid hormone biosynthesis; dafachronic acid biosynthesis.</text>
</comment>
<evidence type="ECO:0000313" key="20">
    <source>
        <dbReference type="WBParaSite" id="TCLT_0000712101-mRNA-1"/>
    </source>
</evidence>
<keyword evidence="7" id="KW-1133">Transmembrane helix</keyword>
<evidence type="ECO:0000256" key="8">
    <source>
        <dbReference type="ARBA" id="ARBA00023002"/>
    </source>
</evidence>
<dbReference type="GO" id="GO:0005737">
    <property type="term" value="C:cytoplasm"/>
    <property type="evidence" value="ECO:0007669"/>
    <property type="project" value="TreeGrafter"/>
</dbReference>
<dbReference type="AlphaFoldDB" id="A0A0N5D2K7"/>
<dbReference type="EMBL" id="UYYF01004476">
    <property type="protein sequence ID" value="VDN04537.1"/>
    <property type="molecule type" value="Genomic_DNA"/>
</dbReference>
<evidence type="ECO:0000313" key="18">
    <source>
        <dbReference type="EMBL" id="VDN04537.1"/>
    </source>
</evidence>
<reference evidence="20" key="1">
    <citation type="submission" date="2017-02" db="UniProtKB">
        <authorList>
            <consortium name="WormBaseParasite"/>
        </authorList>
    </citation>
    <scope>IDENTIFICATION</scope>
</reference>
<evidence type="ECO:0000256" key="16">
    <source>
        <dbReference type="ARBA" id="ARBA00049548"/>
    </source>
</evidence>
<evidence type="ECO:0000256" key="4">
    <source>
        <dbReference type="ARBA" id="ARBA00022692"/>
    </source>
</evidence>
<dbReference type="UniPathway" id="UPA01020"/>
<comment type="subcellular location">
    <subcellularLocation>
        <location evidence="2">Membrane</location>
    </subcellularLocation>
</comment>
<comment type="catalytic activity">
    <reaction evidence="16">
        <text>cholesterol + NADPH + O2 + H(+) = 7-dehydrocholesterol + NADP(+) + 2 H2O</text>
        <dbReference type="Rhea" id="RHEA:45024"/>
        <dbReference type="ChEBI" id="CHEBI:15377"/>
        <dbReference type="ChEBI" id="CHEBI:15378"/>
        <dbReference type="ChEBI" id="CHEBI:15379"/>
        <dbReference type="ChEBI" id="CHEBI:16113"/>
        <dbReference type="ChEBI" id="CHEBI:17759"/>
        <dbReference type="ChEBI" id="CHEBI:57783"/>
        <dbReference type="ChEBI" id="CHEBI:58349"/>
        <dbReference type="EC" id="1.14.19.21"/>
    </reaction>
    <physiologicalReaction direction="left-to-right" evidence="16">
        <dbReference type="Rhea" id="RHEA:45025"/>
    </physiologicalReaction>
</comment>
<evidence type="ECO:0000256" key="14">
    <source>
        <dbReference type="ARBA" id="ARBA00026095"/>
    </source>
</evidence>
<evidence type="ECO:0000256" key="15">
    <source>
        <dbReference type="ARBA" id="ARBA00047853"/>
    </source>
</evidence>
<keyword evidence="4" id="KW-0812">Transmembrane</keyword>
<evidence type="ECO:0000313" key="19">
    <source>
        <dbReference type="Proteomes" id="UP000276776"/>
    </source>
</evidence>
<dbReference type="InterPro" id="IPR017941">
    <property type="entry name" value="Rieske_2Fe-2S"/>
</dbReference>
<accession>A0A0N5D2K7</accession>
<keyword evidence="11" id="KW-0472">Membrane</keyword>
<evidence type="ECO:0000256" key="10">
    <source>
        <dbReference type="ARBA" id="ARBA00023014"/>
    </source>
</evidence>
<evidence type="ECO:0000256" key="7">
    <source>
        <dbReference type="ARBA" id="ARBA00022989"/>
    </source>
</evidence>
<dbReference type="Gene3D" id="3.90.380.10">
    <property type="entry name" value="Naphthalene 1,2-dioxygenase Alpha Subunit, Chain A, domain 1"/>
    <property type="match status" value="1"/>
</dbReference>
<reference evidence="18 19" key="2">
    <citation type="submission" date="2018-11" db="EMBL/GenBank/DDBJ databases">
        <authorList>
            <consortium name="Pathogen Informatics"/>
        </authorList>
    </citation>
    <scope>NUCLEOTIDE SEQUENCE [LARGE SCALE GENOMIC DNA]</scope>
</reference>
<evidence type="ECO:0000259" key="17">
    <source>
        <dbReference type="PROSITE" id="PS51296"/>
    </source>
</evidence>
<dbReference type="PANTHER" id="PTHR21266">
    <property type="entry name" value="IRON-SULFUR DOMAIN CONTAINING PROTEIN"/>
    <property type="match status" value="1"/>
</dbReference>
<evidence type="ECO:0000256" key="6">
    <source>
        <dbReference type="ARBA" id="ARBA00022723"/>
    </source>
</evidence>
<evidence type="ECO:0000256" key="11">
    <source>
        <dbReference type="ARBA" id="ARBA00023136"/>
    </source>
</evidence>
<evidence type="ECO:0000256" key="3">
    <source>
        <dbReference type="ARBA" id="ARBA00004972"/>
    </source>
</evidence>
<dbReference type="SUPFAM" id="SSF55961">
    <property type="entry name" value="Bet v1-like"/>
    <property type="match status" value="1"/>
</dbReference>
<comment type="pathway">
    <text evidence="3">Hormone biosynthesis.</text>
</comment>
<dbReference type="GO" id="GO:0051537">
    <property type="term" value="F:2 iron, 2 sulfur cluster binding"/>
    <property type="evidence" value="ECO:0007669"/>
    <property type="project" value="UniProtKB-KW"/>
</dbReference>
<comment type="cofactor">
    <cofactor evidence="1">
        <name>Fe cation</name>
        <dbReference type="ChEBI" id="CHEBI:24875"/>
    </cofactor>
</comment>
<dbReference type="WBParaSite" id="TCLT_0000712101-mRNA-1">
    <property type="protein sequence ID" value="TCLT_0000712101-mRNA-1"/>
    <property type="gene ID" value="TCLT_0000712101"/>
</dbReference>
<organism evidence="20">
    <name type="scientific">Thelazia callipaeda</name>
    <name type="common">Oriental eyeworm</name>
    <name type="synonym">Parasitic nematode</name>
    <dbReference type="NCBI Taxonomy" id="103827"/>
    <lineage>
        <taxon>Eukaryota</taxon>
        <taxon>Metazoa</taxon>
        <taxon>Ecdysozoa</taxon>
        <taxon>Nematoda</taxon>
        <taxon>Chromadorea</taxon>
        <taxon>Rhabditida</taxon>
        <taxon>Spirurina</taxon>
        <taxon>Spiruromorpha</taxon>
        <taxon>Thelazioidea</taxon>
        <taxon>Thelaziidae</taxon>
        <taxon>Thelazia</taxon>
    </lineage>
</organism>
<dbReference type="EC" id="1.14.19.21" evidence="14"/>
<keyword evidence="10" id="KW-0411">Iron-sulfur</keyword>
<evidence type="ECO:0000256" key="5">
    <source>
        <dbReference type="ARBA" id="ARBA00022714"/>
    </source>
</evidence>
<name>A0A0N5D2K7_THECL</name>
<dbReference type="SUPFAM" id="SSF50022">
    <property type="entry name" value="ISP domain"/>
    <property type="match status" value="1"/>
</dbReference>
<dbReference type="STRING" id="103827.A0A0N5D2K7"/>